<dbReference type="STRING" id="679936.Sulac_1139"/>
<dbReference type="KEGG" id="sap:Sulac_1139"/>
<keyword evidence="2" id="KW-1185">Reference proteome</keyword>
<dbReference type="SUPFAM" id="SSF52309">
    <property type="entry name" value="N-(deoxy)ribosyltransferase-like"/>
    <property type="match status" value="1"/>
</dbReference>
<dbReference type="Proteomes" id="UP000005439">
    <property type="component" value="Chromosome"/>
</dbReference>
<dbReference type="PATRIC" id="fig|679936.5.peg.1200"/>
<gene>
    <name evidence="1" type="ordered locus">Sulac_1139</name>
</gene>
<accession>G8TUJ2</accession>
<evidence type="ECO:0008006" key="3">
    <source>
        <dbReference type="Google" id="ProtNLM"/>
    </source>
</evidence>
<reference evidence="1 2" key="2">
    <citation type="journal article" date="2012" name="Stand. Genomic Sci.">
        <title>Complete genome sequence of the moderately thermophilic mineral-sulfide-oxidizing firmicute Sulfobacillus acidophilus type strain (NAL(T)).</title>
        <authorList>
            <person name="Anderson I."/>
            <person name="Chertkov O."/>
            <person name="Chen A."/>
            <person name="Saunders E."/>
            <person name="Lapidus A."/>
            <person name="Nolan M."/>
            <person name="Lucas S."/>
            <person name="Hammon N."/>
            <person name="Deshpande S."/>
            <person name="Cheng J.F."/>
            <person name="Han C."/>
            <person name="Tapia R."/>
            <person name="Goodwin L.A."/>
            <person name="Pitluck S."/>
            <person name="Liolios K."/>
            <person name="Pagani I."/>
            <person name="Ivanova N."/>
            <person name="Mikhailova N."/>
            <person name="Pati A."/>
            <person name="Palaniappan K."/>
            <person name="Land M."/>
            <person name="Pan C."/>
            <person name="Rohde M."/>
            <person name="Pukall R."/>
            <person name="Goker M."/>
            <person name="Detter J.C."/>
            <person name="Woyke T."/>
            <person name="Bristow J."/>
            <person name="Eisen J.A."/>
            <person name="Markowitz V."/>
            <person name="Hugenholtz P."/>
            <person name="Kyrpides N.C."/>
            <person name="Klenk H.P."/>
            <person name="Mavromatis K."/>
        </authorList>
    </citation>
    <scope>NUCLEOTIDE SEQUENCE [LARGE SCALE GENOMIC DNA]</scope>
    <source>
        <strain evidence="2">ATCC 700253 / DSM 10332 / NAL</strain>
    </source>
</reference>
<dbReference type="AlphaFoldDB" id="G8TUJ2"/>
<evidence type="ECO:0000313" key="1">
    <source>
        <dbReference type="EMBL" id="AEW04639.1"/>
    </source>
</evidence>
<dbReference type="InterPro" id="IPR025518">
    <property type="entry name" value="DUF4406"/>
</dbReference>
<reference evidence="2" key="1">
    <citation type="submission" date="2011-12" db="EMBL/GenBank/DDBJ databases">
        <title>The complete genome of chromosome of Sulfobacillus acidophilus DSM 10332.</title>
        <authorList>
            <person name="Lucas S."/>
            <person name="Han J."/>
            <person name="Lapidus A."/>
            <person name="Bruce D."/>
            <person name="Goodwin L."/>
            <person name="Pitluck S."/>
            <person name="Peters L."/>
            <person name="Kyrpides N."/>
            <person name="Mavromatis K."/>
            <person name="Ivanova N."/>
            <person name="Mikhailova N."/>
            <person name="Chertkov O."/>
            <person name="Saunders E."/>
            <person name="Detter J.C."/>
            <person name="Tapia R."/>
            <person name="Han C."/>
            <person name="Land M."/>
            <person name="Hauser L."/>
            <person name="Markowitz V."/>
            <person name="Cheng J.-F."/>
            <person name="Hugenholtz P."/>
            <person name="Woyke T."/>
            <person name="Wu D."/>
            <person name="Pukall R."/>
            <person name="Gehrich-Schroeter G."/>
            <person name="Schneider S."/>
            <person name="Klenk H.-P."/>
            <person name="Eisen J.A."/>
        </authorList>
    </citation>
    <scope>NUCLEOTIDE SEQUENCE [LARGE SCALE GENOMIC DNA]</scope>
    <source>
        <strain evidence="2">ATCC 700253 / DSM 10332 / NAL</strain>
    </source>
</reference>
<name>G8TUJ2_SULAD</name>
<sequence>MDTVRVMHEILESVRDGDWDRFYTVVIQIVAEIARENPEAGRRLADLLTQTQIRRPGRSELDPLPPDVPRLSVGPRRVPPLAMRIYIAGPMSGYPDYNFPAFFDAAVRLRAAGYDPINPADTGIHEGWTWSDYLRVAVGRLVREAQGAALLPGWESSRGAELEAHVARTLDMPVKPLEAWIMDGESTSVQDTSHV</sequence>
<evidence type="ECO:0000313" key="2">
    <source>
        <dbReference type="Proteomes" id="UP000005439"/>
    </source>
</evidence>
<protein>
    <recommendedName>
        <fullName evidence="3">DUF4406 domain-containing protein</fullName>
    </recommendedName>
</protein>
<dbReference type="Gene3D" id="3.40.50.10400">
    <property type="entry name" value="Hypothetical protein PA1492"/>
    <property type="match status" value="1"/>
</dbReference>
<dbReference type="EMBL" id="CP003179">
    <property type="protein sequence ID" value="AEW04639.1"/>
    <property type="molecule type" value="Genomic_DNA"/>
</dbReference>
<dbReference type="HOGENOM" id="CLU_1433797_0_0_9"/>
<dbReference type="Pfam" id="PF14359">
    <property type="entry name" value="DUF4406"/>
    <property type="match status" value="1"/>
</dbReference>
<organism evidence="1 2">
    <name type="scientific">Sulfobacillus acidophilus (strain ATCC 700253 / DSM 10332 / NAL)</name>
    <dbReference type="NCBI Taxonomy" id="679936"/>
    <lineage>
        <taxon>Bacteria</taxon>
        <taxon>Bacillati</taxon>
        <taxon>Bacillota</taxon>
        <taxon>Clostridia</taxon>
        <taxon>Eubacteriales</taxon>
        <taxon>Clostridiales Family XVII. Incertae Sedis</taxon>
        <taxon>Sulfobacillus</taxon>
    </lineage>
</organism>
<proteinExistence type="predicted"/>